<gene>
    <name evidence="2" type="ORF">FB461_2123</name>
</gene>
<keyword evidence="1" id="KW-0812">Transmembrane</keyword>
<organism evidence="2 3">
    <name type="scientific">Rarobacter faecitabidus</name>
    <dbReference type="NCBI Taxonomy" id="13243"/>
    <lineage>
        <taxon>Bacteria</taxon>
        <taxon>Bacillati</taxon>
        <taxon>Actinomycetota</taxon>
        <taxon>Actinomycetes</taxon>
        <taxon>Micrococcales</taxon>
        <taxon>Rarobacteraceae</taxon>
        <taxon>Rarobacter</taxon>
    </lineage>
</organism>
<keyword evidence="3" id="KW-1185">Reference proteome</keyword>
<feature type="transmembrane region" description="Helical" evidence="1">
    <location>
        <begin position="221"/>
        <end position="245"/>
    </location>
</feature>
<sequence length="389" mass="41972">MTAVAVPQRGMRRRANAVNVWPSSFLYRWLLRLGVAVPTFALLYWVTQILPLANTANDRLAARGDLIVWGASDLYWVAKVFPPLSAALSSIIRGNGLAMLAIAALVIGLLSQRAMGVLRRRQFGWPATFAVLATIWLSPALYFLASRDLQSILGLALLLLALDSLETFVVNRSTEHGFWAGIALGVAVMVDPSMWVFVVIIAAIGPFIAERSGHLGPGSHGATAIVLSFPALAALGFWIFVSWWFTADALGVLRGFADPWFPGGVGGSARAAGSSLVFSLASSPLFLVAYTMRLRLGELRRLVAPTVAVVGMVLALWLGVRSAGGHSYLLMILLYIVVLSPMRPSRRRQGLIIGSALAQLVLAWFLPLVRGSSSPIGSWVRDLWQAIFG</sequence>
<feature type="transmembrane region" description="Helical" evidence="1">
    <location>
        <begin position="123"/>
        <end position="145"/>
    </location>
</feature>
<evidence type="ECO:0008006" key="4">
    <source>
        <dbReference type="Google" id="ProtNLM"/>
    </source>
</evidence>
<evidence type="ECO:0000313" key="3">
    <source>
        <dbReference type="Proteomes" id="UP000315389"/>
    </source>
</evidence>
<protein>
    <recommendedName>
        <fullName evidence="4">Alpha-1,2-mannosyltransferase</fullName>
    </recommendedName>
</protein>
<dbReference type="AlphaFoldDB" id="A0A542ZAM5"/>
<evidence type="ECO:0000313" key="2">
    <source>
        <dbReference type="EMBL" id="TQL57389.1"/>
    </source>
</evidence>
<comment type="caution">
    <text evidence="2">The sequence shown here is derived from an EMBL/GenBank/DDBJ whole genome shotgun (WGS) entry which is preliminary data.</text>
</comment>
<dbReference type="EMBL" id="VFOS01000004">
    <property type="protein sequence ID" value="TQL57389.1"/>
    <property type="molecule type" value="Genomic_DNA"/>
</dbReference>
<feature type="transmembrane region" description="Helical" evidence="1">
    <location>
        <begin position="29"/>
        <end position="53"/>
    </location>
</feature>
<evidence type="ECO:0000256" key="1">
    <source>
        <dbReference type="SAM" id="Phobius"/>
    </source>
</evidence>
<reference evidence="2 3" key="1">
    <citation type="submission" date="2019-06" db="EMBL/GenBank/DDBJ databases">
        <title>Sequencing the genomes of 1000 actinobacteria strains.</title>
        <authorList>
            <person name="Klenk H.-P."/>
        </authorList>
    </citation>
    <scope>NUCLEOTIDE SEQUENCE [LARGE SCALE GENOMIC DNA]</scope>
    <source>
        <strain evidence="2 3">DSM 4813</strain>
    </source>
</reference>
<dbReference type="Proteomes" id="UP000315389">
    <property type="component" value="Unassembled WGS sequence"/>
</dbReference>
<dbReference type="RefSeq" id="WP_142121853.1">
    <property type="nucleotide sequence ID" value="NZ_BAAASV010000002.1"/>
</dbReference>
<feature type="transmembrane region" description="Helical" evidence="1">
    <location>
        <begin position="302"/>
        <end position="320"/>
    </location>
</feature>
<feature type="transmembrane region" description="Helical" evidence="1">
    <location>
        <begin position="90"/>
        <end position="111"/>
    </location>
</feature>
<dbReference type="OrthoDB" id="4819250at2"/>
<feature type="transmembrane region" description="Helical" evidence="1">
    <location>
        <begin position="350"/>
        <end position="369"/>
    </location>
</feature>
<keyword evidence="1" id="KW-1133">Transmembrane helix</keyword>
<feature type="transmembrane region" description="Helical" evidence="1">
    <location>
        <begin position="178"/>
        <end position="209"/>
    </location>
</feature>
<feature type="transmembrane region" description="Helical" evidence="1">
    <location>
        <begin position="326"/>
        <end position="343"/>
    </location>
</feature>
<proteinExistence type="predicted"/>
<keyword evidence="1" id="KW-0472">Membrane</keyword>
<name>A0A542ZAM5_RARFA</name>
<feature type="transmembrane region" description="Helical" evidence="1">
    <location>
        <begin position="265"/>
        <end position="290"/>
    </location>
</feature>
<accession>A0A542ZAM5</accession>